<evidence type="ECO:0000313" key="2">
    <source>
        <dbReference type="Proteomes" id="UP000008385"/>
    </source>
</evidence>
<dbReference type="AlphaFoldDB" id="F5Y4G1"/>
<protein>
    <recommendedName>
        <fullName evidence="3">DUF2894 domain-containing protein</fullName>
    </recommendedName>
</protein>
<dbReference type="Pfam" id="PF11445">
    <property type="entry name" value="DUF2894"/>
    <property type="match status" value="1"/>
</dbReference>
<gene>
    <name evidence="1" type="ordered locus">Rta_27060</name>
</gene>
<reference evidence="2" key="1">
    <citation type="submission" date="2006-01" db="EMBL/GenBank/DDBJ databases">
        <title>Genome of the cyst-dividing bacterium Ramlibacter tataouinensis.</title>
        <authorList>
            <person name="Barakat M."/>
            <person name="Ortet P."/>
            <person name="De Luca G."/>
            <person name="Jourlin-Castelli C."/>
            <person name="Ansaldi M."/>
            <person name="Py B."/>
            <person name="Fichant G."/>
            <person name="Coutinho P."/>
            <person name="Voulhoux R."/>
            <person name="Bastien O."/>
            <person name="Roy S."/>
            <person name="Marechal E."/>
            <person name="Henrissat B."/>
            <person name="Quentin Y."/>
            <person name="Noirot P."/>
            <person name="Filloux A."/>
            <person name="Mejean V."/>
            <person name="DuBow M."/>
            <person name="Barras F."/>
            <person name="Heulin T."/>
        </authorList>
    </citation>
    <scope>NUCLEOTIDE SEQUENCE [LARGE SCALE GENOMIC DNA]</scope>
    <source>
        <strain evidence="2">ATCC BAA-407 / DSM 14655 / LMG 21543 / TTB310</strain>
    </source>
</reference>
<keyword evidence="2" id="KW-1185">Reference proteome</keyword>
<dbReference type="EMBL" id="CP000245">
    <property type="protein sequence ID" value="AEG93808.1"/>
    <property type="molecule type" value="Genomic_DNA"/>
</dbReference>
<evidence type="ECO:0008006" key="3">
    <source>
        <dbReference type="Google" id="ProtNLM"/>
    </source>
</evidence>
<dbReference type="HOGENOM" id="CLU_082347_1_0_4"/>
<reference evidence="1 2" key="2">
    <citation type="journal article" date="2011" name="PLoS ONE">
        <title>The Cyst-Dividing Bacterium Ramlibacter tataouinensis TTB310 Genome Reveals a Well-Stocked Toolbox for Adaptation to a Desert Environment.</title>
        <authorList>
            <person name="De Luca G."/>
            <person name="Barakat M."/>
            <person name="Ortet P."/>
            <person name="Fochesato S."/>
            <person name="Jourlin-Castelli C."/>
            <person name="Ansaldi M."/>
            <person name="Py B."/>
            <person name="Fichant G."/>
            <person name="Coutinho P.M."/>
            <person name="Voulhoux R."/>
            <person name="Bastien O."/>
            <person name="Marechal E."/>
            <person name="Henrissat B."/>
            <person name="Quentin Y."/>
            <person name="Noirot P."/>
            <person name="Filloux A."/>
            <person name="Mejean V."/>
            <person name="Dubow M.S."/>
            <person name="Barras F."/>
            <person name="Barbe V."/>
            <person name="Weissenbach J."/>
            <person name="Mihalcescu I."/>
            <person name="Vermeglio A."/>
            <person name="Achouak W."/>
            <person name="Heulin T."/>
        </authorList>
    </citation>
    <scope>NUCLEOTIDE SEQUENCE [LARGE SCALE GENOMIC DNA]</scope>
    <source>
        <strain evidence="2">ATCC BAA-407 / DSM 14655 / LMG 21543 / TTB310</strain>
    </source>
</reference>
<organism evidence="1 2">
    <name type="scientific">Ramlibacter tataouinensis (strain ATCC BAA-407 / DSM 14655 / LMG 21543 / TTB310)</name>
    <dbReference type="NCBI Taxonomy" id="365046"/>
    <lineage>
        <taxon>Bacteria</taxon>
        <taxon>Pseudomonadati</taxon>
        <taxon>Pseudomonadota</taxon>
        <taxon>Betaproteobacteria</taxon>
        <taxon>Burkholderiales</taxon>
        <taxon>Comamonadaceae</taxon>
        <taxon>Ramlibacter</taxon>
    </lineage>
</organism>
<proteinExistence type="predicted"/>
<dbReference type="STRING" id="365046.Rta_27060"/>
<dbReference type="InterPro" id="IPR021549">
    <property type="entry name" value="DUF2894"/>
</dbReference>
<dbReference type="KEGG" id="rta:Rta_27060"/>
<dbReference type="eggNOG" id="ENOG5031XRK">
    <property type="taxonomic scope" value="Bacteria"/>
</dbReference>
<evidence type="ECO:0000313" key="1">
    <source>
        <dbReference type="EMBL" id="AEG93808.1"/>
    </source>
</evidence>
<name>F5Y4G1_RAMTT</name>
<accession>F5Y4G1</accession>
<dbReference type="Proteomes" id="UP000008385">
    <property type="component" value="Chromosome"/>
</dbReference>
<dbReference type="PATRIC" id="fig|365046.3.peg.2766"/>
<sequence length="171" mass="18941">MRFGYLEALSARIPGQRATVRRLLASKLQSALDDYALRLRAPAPAAAAAPADTTCAPLAELNAHIRRAAPEGASPPHELASVSRFRRAWEGGRTLDQLEQALARRPANAGPLNSHALVLRSLGLMQALSMDYLRRFLGHAETLQWLEQARDQYRRESARTAKPAARSRRRK</sequence>